<organism evidence="3 4">
    <name type="scientific">Cylicocyclus nassatus</name>
    <name type="common">Nematode worm</name>
    <dbReference type="NCBI Taxonomy" id="53992"/>
    <lineage>
        <taxon>Eukaryota</taxon>
        <taxon>Metazoa</taxon>
        <taxon>Ecdysozoa</taxon>
        <taxon>Nematoda</taxon>
        <taxon>Chromadorea</taxon>
        <taxon>Rhabditida</taxon>
        <taxon>Rhabditina</taxon>
        <taxon>Rhabditomorpha</taxon>
        <taxon>Strongyloidea</taxon>
        <taxon>Strongylidae</taxon>
        <taxon>Cylicocyclus</taxon>
    </lineage>
</organism>
<accession>A0AA36HAT5</accession>
<keyword evidence="2" id="KW-0732">Signal</keyword>
<gene>
    <name evidence="3" type="ORF">CYNAS_LOCUS18805</name>
</gene>
<reference evidence="3" key="1">
    <citation type="submission" date="2023-07" db="EMBL/GenBank/DDBJ databases">
        <authorList>
            <consortium name="CYATHOMIX"/>
        </authorList>
    </citation>
    <scope>NUCLEOTIDE SEQUENCE</scope>
    <source>
        <strain evidence="3">N/A</strain>
    </source>
</reference>
<dbReference type="Proteomes" id="UP001176961">
    <property type="component" value="Unassembled WGS sequence"/>
</dbReference>
<feature type="chain" id="PRO_5041284588" evidence="2">
    <location>
        <begin position="23"/>
        <end position="168"/>
    </location>
</feature>
<dbReference type="AlphaFoldDB" id="A0AA36HAT5"/>
<feature type="signal peptide" evidence="2">
    <location>
        <begin position="1"/>
        <end position="22"/>
    </location>
</feature>
<name>A0AA36HAT5_CYLNA</name>
<keyword evidence="4" id="KW-1185">Reference proteome</keyword>
<evidence type="ECO:0000313" key="3">
    <source>
        <dbReference type="EMBL" id="CAJ0606822.1"/>
    </source>
</evidence>
<evidence type="ECO:0000313" key="4">
    <source>
        <dbReference type="Proteomes" id="UP001176961"/>
    </source>
</evidence>
<feature type="region of interest" description="Disordered" evidence="1">
    <location>
        <begin position="92"/>
        <end position="168"/>
    </location>
</feature>
<protein>
    <submittedName>
        <fullName evidence="3">Uncharacterized protein</fullName>
    </submittedName>
</protein>
<evidence type="ECO:0000256" key="1">
    <source>
        <dbReference type="SAM" id="MobiDB-lite"/>
    </source>
</evidence>
<feature type="compositionally biased region" description="Basic and acidic residues" evidence="1">
    <location>
        <begin position="116"/>
        <end position="151"/>
    </location>
</feature>
<dbReference type="EMBL" id="CATQJL010000316">
    <property type="protein sequence ID" value="CAJ0606822.1"/>
    <property type="molecule type" value="Genomic_DNA"/>
</dbReference>
<sequence length="168" mass="19375">MVIGLLYCMIVLLTLMMVCVRSRKPLSESRMPISINMDDESSLQRLQSRIRSGSFDGARRTHFSTVSFEEAPQKDECSGKVDMPHLDIFAEQLSDTQPDEQPESLREQQTQAFSPDKAKEHQNEAETARQYRKGESAIFDAARKETREQYRKSMYVPTEQPTQMECMN</sequence>
<evidence type="ECO:0000256" key="2">
    <source>
        <dbReference type="SAM" id="SignalP"/>
    </source>
</evidence>
<comment type="caution">
    <text evidence="3">The sequence shown here is derived from an EMBL/GenBank/DDBJ whole genome shotgun (WGS) entry which is preliminary data.</text>
</comment>
<proteinExistence type="predicted"/>
<feature type="compositionally biased region" description="Polar residues" evidence="1">
    <location>
        <begin position="159"/>
        <end position="168"/>
    </location>
</feature>